<keyword evidence="3" id="KW-1185">Reference proteome</keyword>
<dbReference type="Pfam" id="PF02602">
    <property type="entry name" value="HEM4"/>
    <property type="match status" value="1"/>
</dbReference>
<dbReference type="GO" id="GO:0004852">
    <property type="term" value="F:uroporphyrinogen-III synthase activity"/>
    <property type="evidence" value="ECO:0007669"/>
    <property type="project" value="InterPro"/>
</dbReference>
<protein>
    <submittedName>
        <fullName evidence="2">Uroporphyrinogen III synthase HEM4</fullName>
    </submittedName>
</protein>
<accession>A0A2U2J2C2</accession>
<dbReference type="GO" id="GO:0033014">
    <property type="term" value="P:tetrapyrrole biosynthetic process"/>
    <property type="evidence" value="ECO:0007669"/>
    <property type="project" value="InterPro"/>
</dbReference>
<evidence type="ECO:0000313" key="3">
    <source>
        <dbReference type="Proteomes" id="UP000245916"/>
    </source>
</evidence>
<dbReference type="AlphaFoldDB" id="A0A2U2J2C2"/>
<dbReference type="OrthoDB" id="7424801at2"/>
<dbReference type="RefSeq" id="WP_109270615.1">
    <property type="nucleotide sequence ID" value="NZ_QFFF01000001.1"/>
</dbReference>
<evidence type="ECO:0000313" key="2">
    <source>
        <dbReference type="EMBL" id="PWG02476.1"/>
    </source>
</evidence>
<dbReference type="Gene3D" id="3.40.50.10090">
    <property type="match status" value="2"/>
</dbReference>
<dbReference type="CDD" id="cd06578">
    <property type="entry name" value="HemD"/>
    <property type="match status" value="1"/>
</dbReference>
<name>A0A2U2J2C2_9SPHN</name>
<dbReference type="Proteomes" id="UP000245916">
    <property type="component" value="Unassembled WGS sequence"/>
</dbReference>
<proteinExistence type="predicted"/>
<gene>
    <name evidence="2" type="ORF">DF286_06050</name>
</gene>
<feature type="domain" description="Tetrapyrrole biosynthesis uroporphyrinogen III synthase" evidence="1">
    <location>
        <begin position="15"/>
        <end position="219"/>
    </location>
</feature>
<dbReference type="InterPro" id="IPR036108">
    <property type="entry name" value="4pyrrol_syn_uPrphyn_synt_sf"/>
</dbReference>
<evidence type="ECO:0000259" key="1">
    <source>
        <dbReference type="Pfam" id="PF02602"/>
    </source>
</evidence>
<dbReference type="SUPFAM" id="SSF69618">
    <property type="entry name" value="HemD-like"/>
    <property type="match status" value="1"/>
</dbReference>
<reference evidence="2 3" key="1">
    <citation type="submission" date="2018-05" db="EMBL/GenBank/DDBJ databases">
        <title>Genome of Sphingosinicella humi QZX222.</title>
        <authorList>
            <person name="Qiao Z."/>
            <person name="Wang G."/>
        </authorList>
    </citation>
    <scope>NUCLEOTIDE SEQUENCE [LARGE SCALE GENOMIC DNA]</scope>
    <source>
        <strain evidence="2 3">QZX222</strain>
    </source>
</reference>
<sequence length="233" mass="24053">MTCLLILRPEPGASETVVRARSMGLEALATPLFSIRPLKWDPPGPETVDAVMLTSANAARHAGMALAAFTHLPCYVVGETTAEAARVAGFSHIQTGPSDGAALLGIMAESGVARALHLCGRDHIPLHHPSVSMVRRVVYAAEPVSPLPLSVVAALRSRALVALHSPRAAAHFAALVDAAGLDRGSIALAAISQAAAVAAGEGWRDIAVAKAPRDAALLELAEKLCKTEHVGQG</sequence>
<dbReference type="InterPro" id="IPR003754">
    <property type="entry name" value="4pyrrol_synth_uPrphyn_synth"/>
</dbReference>
<dbReference type="EMBL" id="QFFF01000001">
    <property type="protein sequence ID" value="PWG02476.1"/>
    <property type="molecule type" value="Genomic_DNA"/>
</dbReference>
<comment type="caution">
    <text evidence="2">The sequence shown here is derived from an EMBL/GenBank/DDBJ whole genome shotgun (WGS) entry which is preliminary data.</text>
</comment>
<organism evidence="2 3">
    <name type="scientific">Allosphingosinicella humi</name>
    <dbReference type="NCBI Taxonomy" id="2068657"/>
    <lineage>
        <taxon>Bacteria</taxon>
        <taxon>Pseudomonadati</taxon>
        <taxon>Pseudomonadota</taxon>
        <taxon>Alphaproteobacteria</taxon>
        <taxon>Sphingomonadales</taxon>
        <taxon>Sphingomonadaceae</taxon>
        <taxon>Allosphingosinicella</taxon>
    </lineage>
</organism>